<evidence type="ECO:0000256" key="2">
    <source>
        <dbReference type="ARBA" id="ARBA00022475"/>
    </source>
</evidence>
<feature type="transmembrane region" description="Helical" evidence="7">
    <location>
        <begin position="362"/>
        <end position="381"/>
    </location>
</feature>
<dbReference type="RefSeq" id="WP_169385801.1">
    <property type="nucleotide sequence ID" value="NZ_JAAXLA010000148.1"/>
</dbReference>
<dbReference type="PANTHER" id="PTHR30250">
    <property type="entry name" value="PST FAMILY PREDICTED COLANIC ACID TRANSPORTER"/>
    <property type="match status" value="1"/>
</dbReference>
<comment type="subcellular location">
    <subcellularLocation>
        <location evidence="1">Cell membrane</location>
        <topology evidence="1">Multi-pass membrane protein</topology>
    </subcellularLocation>
</comment>
<evidence type="ECO:0000313" key="8">
    <source>
        <dbReference type="EMBL" id="NMI02305.1"/>
    </source>
</evidence>
<evidence type="ECO:0000313" key="9">
    <source>
        <dbReference type="Proteomes" id="UP000820669"/>
    </source>
</evidence>
<feature type="transmembrane region" description="Helical" evidence="7">
    <location>
        <begin position="106"/>
        <end position="129"/>
    </location>
</feature>
<proteinExistence type="predicted"/>
<evidence type="ECO:0000256" key="6">
    <source>
        <dbReference type="SAM" id="MobiDB-lite"/>
    </source>
</evidence>
<keyword evidence="3 7" id="KW-0812">Transmembrane</keyword>
<feature type="transmembrane region" description="Helical" evidence="7">
    <location>
        <begin position="452"/>
        <end position="473"/>
    </location>
</feature>
<keyword evidence="9" id="KW-1185">Reference proteome</keyword>
<evidence type="ECO:0000256" key="1">
    <source>
        <dbReference type="ARBA" id="ARBA00004651"/>
    </source>
</evidence>
<comment type="caution">
    <text evidence="8">The sequence shown here is derived from an EMBL/GenBank/DDBJ whole genome shotgun (WGS) entry which is preliminary data.</text>
</comment>
<evidence type="ECO:0000256" key="3">
    <source>
        <dbReference type="ARBA" id="ARBA00022692"/>
    </source>
</evidence>
<keyword evidence="5 7" id="KW-0472">Membrane</keyword>
<dbReference type="InterPro" id="IPR050833">
    <property type="entry name" value="Poly_Biosynth_Transport"/>
</dbReference>
<gene>
    <name evidence="8" type="ORF">HF526_34240</name>
</gene>
<keyword evidence="2" id="KW-1003">Cell membrane</keyword>
<feature type="transmembrane region" description="Helical" evidence="7">
    <location>
        <begin position="317"/>
        <end position="341"/>
    </location>
</feature>
<sequence length="497" mass="51542">MTARPPAVGTGPVGSGRRPPNPRASGEPALDPPTVRLSRVDPATSASAPDAPTEVIPVVDPAGRPANGGLGDGLALSLSSAVGSLAGFLSWLIAARIMPQSEFGQASAVVSAFILIAGAAQLNLGIGLLRWLPASGRRAGRLVWSSLLLIMPLSGLVGLIYVLFVPELAETAAGPGGSFGVGVLLFVLAAAGWGVFVVHDFILVAIGKPWWTVWRNGLFAVVRIGLLVALGYYAGLGAQGVVLSWVGPIVVWILVGSLVVAVYVRRFSRRATGGTLPERGEAVRFLGPTAVAQVGTALLYNQVTLLVTLRFGPETGAAFFVAWQAVTVVDIAAMFFMNSLAVHVAREPHRAGELAAAARTRLLKLFLPVLALGALLARPVLSIFGSGYAEASVILQLLMLGLAFRLVVAHALGVRQAAGKAMQFARLQLISTLLVLLVVVVIPVRPGAPDEALLPVAIGYVVVQVVCALTVLFSPARRRAESPVSPATPANASKEGS</sequence>
<evidence type="ECO:0000256" key="4">
    <source>
        <dbReference type="ARBA" id="ARBA00022989"/>
    </source>
</evidence>
<dbReference type="PANTHER" id="PTHR30250:SF11">
    <property type="entry name" value="O-ANTIGEN TRANSPORTER-RELATED"/>
    <property type="match status" value="1"/>
</dbReference>
<accession>A0ABX1SPR1</accession>
<dbReference type="EMBL" id="JAAXLA010000148">
    <property type="protein sequence ID" value="NMI02305.1"/>
    <property type="molecule type" value="Genomic_DNA"/>
</dbReference>
<feature type="transmembrane region" description="Helical" evidence="7">
    <location>
        <begin position="424"/>
        <end position="446"/>
    </location>
</feature>
<feature type="region of interest" description="Disordered" evidence="6">
    <location>
        <begin position="1"/>
        <end position="60"/>
    </location>
</feature>
<feature type="transmembrane region" description="Helical" evidence="7">
    <location>
        <begin position="141"/>
        <end position="164"/>
    </location>
</feature>
<feature type="compositionally biased region" description="Low complexity" evidence="6">
    <location>
        <begin position="41"/>
        <end position="53"/>
    </location>
</feature>
<name>A0ABX1SPR1_9PSEU</name>
<feature type="transmembrane region" description="Helical" evidence="7">
    <location>
        <begin position="242"/>
        <end position="264"/>
    </location>
</feature>
<keyword evidence="4 7" id="KW-1133">Transmembrane helix</keyword>
<protein>
    <submittedName>
        <fullName evidence="8">Lipopolysaccharide biosynthesis protein</fullName>
    </submittedName>
</protein>
<evidence type="ECO:0000256" key="5">
    <source>
        <dbReference type="ARBA" id="ARBA00023136"/>
    </source>
</evidence>
<feature type="transmembrane region" description="Helical" evidence="7">
    <location>
        <begin position="74"/>
        <end position="94"/>
    </location>
</feature>
<dbReference type="Proteomes" id="UP000820669">
    <property type="component" value="Unassembled WGS sequence"/>
</dbReference>
<feature type="transmembrane region" description="Helical" evidence="7">
    <location>
        <begin position="184"/>
        <end position="206"/>
    </location>
</feature>
<reference evidence="8 9" key="1">
    <citation type="submission" date="2020-04" db="EMBL/GenBank/DDBJ databases">
        <authorList>
            <person name="Klaysubun C."/>
            <person name="Duangmal K."/>
            <person name="Lipun K."/>
        </authorList>
    </citation>
    <scope>NUCLEOTIDE SEQUENCE [LARGE SCALE GENOMIC DNA]</scope>
    <source>
        <strain evidence="8 9">K10HN5</strain>
    </source>
</reference>
<feature type="transmembrane region" description="Helical" evidence="7">
    <location>
        <begin position="285"/>
        <end position="311"/>
    </location>
</feature>
<evidence type="ECO:0000256" key="7">
    <source>
        <dbReference type="SAM" id="Phobius"/>
    </source>
</evidence>
<feature type="transmembrane region" description="Helical" evidence="7">
    <location>
        <begin position="218"/>
        <end position="236"/>
    </location>
</feature>
<feature type="transmembrane region" description="Helical" evidence="7">
    <location>
        <begin position="393"/>
        <end position="412"/>
    </location>
</feature>
<organism evidence="8 9">
    <name type="scientific">Pseudonocardia acidicola</name>
    <dbReference type="NCBI Taxonomy" id="2724939"/>
    <lineage>
        <taxon>Bacteria</taxon>
        <taxon>Bacillati</taxon>
        <taxon>Actinomycetota</taxon>
        <taxon>Actinomycetes</taxon>
        <taxon>Pseudonocardiales</taxon>
        <taxon>Pseudonocardiaceae</taxon>
        <taxon>Pseudonocardia</taxon>
    </lineage>
</organism>